<gene>
    <name evidence="1" type="ORF">FA95DRAFT_1664113</name>
</gene>
<comment type="caution">
    <text evidence="1">The sequence shown here is derived from an EMBL/GenBank/DDBJ whole genome shotgun (WGS) entry which is preliminary data.</text>
</comment>
<reference evidence="1" key="2">
    <citation type="journal article" date="2022" name="New Phytol.">
        <title>Evolutionary transition to the ectomycorrhizal habit in the genomes of a hyperdiverse lineage of mushroom-forming fungi.</title>
        <authorList>
            <person name="Looney B."/>
            <person name="Miyauchi S."/>
            <person name="Morin E."/>
            <person name="Drula E."/>
            <person name="Courty P.E."/>
            <person name="Kohler A."/>
            <person name="Kuo A."/>
            <person name="LaButti K."/>
            <person name="Pangilinan J."/>
            <person name="Lipzen A."/>
            <person name="Riley R."/>
            <person name="Andreopoulos W."/>
            <person name="He G."/>
            <person name="Johnson J."/>
            <person name="Nolan M."/>
            <person name="Tritt A."/>
            <person name="Barry K.W."/>
            <person name="Grigoriev I.V."/>
            <person name="Nagy L.G."/>
            <person name="Hibbett D."/>
            <person name="Henrissat B."/>
            <person name="Matheny P.B."/>
            <person name="Labbe J."/>
            <person name="Martin F.M."/>
        </authorList>
    </citation>
    <scope>NUCLEOTIDE SEQUENCE</scope>
    <source>
        <strain evidence="1">FP105234-sp</strain>
    </source>
</reference>
<accession>A0ACB8S7Q4</accession>
<reference evidence="1" key="1">
    <citation type="submission" date="2021-02" db="EMBL/GenBank/DDBJ databases">
        <authorList>
            <consortium name="DOE Joint Genome Institute"/>
            <person name="Ahrendt S."/>
            <person name="Looney B.P."/>
            <person name="Miyauchi S."/>
            <person name="Morin E."/>
            <person name="Drula E."/>
            <person name="Courty P.E."/>
            <person name="Chicoki N."/>
            <person name="Fauchery L."/>
            <person name="Kohler A."/>
            <person name="Kuo A."/>
            <person name="Labutti K."/>
            <person name="Pangilinan J."/>
            <person name="Lipzen A."/>
            <person name="Riley R."/>
            <person name="Andreopoulos W."/>
            <person name="He G."/>
            <person name="Johnson J."/>
            <person name="Barry K.W."/>
            <person name="Grigoriev I.V."/>
            <person name="Nagy L."/>
            <person name="Hibbett D."/>
            <person name="Henrissat B."/>
            <person name="Matheny P.B."/>
            <person name="Labbe J."/>
            <person name="Martin F."/>
        </authorList>
    </citation>
    <scope>NUCLEOTIDE SEQUENCE</scope>
    <source>
        <strain evidence="1">FP105234-sp</strain>
    </source>
</reference>
<protein>
    <submittedName>
        <fullName evidence="1">Uncharacterized protein</fullName>
    </submittedName>
</protein>
<sequence>MHRVRIVAAQPLPDIKAWFPLRRDGLDSVSQLKDSLCDSLKALRDVDVRPHDIVLLLDDFELLDETSADVLRDGDLLTIQRRPTSSKRKADLTDVTPSCKKIKLSPLHATVPGNTPGHISSKIPPVGASSSSSGSSEDTSSSESESDSSSDSDSSDSDSDSDSSLPSSSNLAPRVQSSKQPRSALNAASIVVAKSHHPLPVPPGQGKISTQSRNLRRRKKRLFERGAVHTAPTPPLISSSVNALPLGVPEAKRDVHAEPTIAMMSLSNKNKRKGFKRAMTGQLPTRITFELPDTSPAPASVSHPSSPKKRPYLVPPSQKQELGLLPANLFVTSVDVEAELWHSQKRKGKGPRAEPHSMLQDSHAKATLKANAADIVLPYDDETAVAPTGSGLSIVPPLDWNVVEAHWSSFPVVAQFTMLKIGNVVGWKELGIHPTTLTPETLLHLAHVVAIGDQVTVRSIARPGAGAVSFSVDFDVELEEEEVAYSAADVLSLGWRLVQTPA</sequence>
<dbReference type="EMBL" id="MU275844">
    <property type="protein sequence ID" value="KAI0052644.1"/>
    <property type="molecule type" value="Genomic_DNA"/>
</dbReference>
<evidence type="ECO:0000313" key="1">
    <source>
        <dbReference type="EMBL" id="KAI0052644.1"/>
    </source>
</evidence>
<name>A0ACB8S7Q4_9AGAM</name>
<proteinExistence type="predicted"/>
<keyword evidence="2" id="KW-1185">Reference proteome</keyword>
<dbReference type="Proteomes" id="UP000814033">
    <property type="component" value="Unassembled WGS sequence"/>
</dbReference>
<evidence type="ECO:0000313" key="2">
    <source>
        <dbReference type="Proteomes" id="UP000814033"/>
    </source>
</evidence>
<organism evidence="1 2">
    <name type="scientific">Auriscalpium vulgare</name>
    <dbReference type="NCBI Taxonomy" id="40419"/>
    <lineage>
        <taxon>Eukaryota</taxon>
        <taxon>Fungi</taxon>
        <taxon>Dikarya</taxon>
        <taxon>Basidiomycota</taxon>
        <taxon>Agaricomycotina</taxon>
        <taxon>Agaricomycetes</taxon>
        <taxon>Russulales</taxon>
        <taxon>Auriscalpiaceae</taxon>
        <taxon>Auriscalpium</taxon>
    </lineage>
</organism>